<dbReference type="EMBL" id="JAKWBI020000179">
    <property type="protein sequence ID" value="KAJ2900093.1"/>
    <property type="molecule type" value="Genomic_DNA"/>
</dbReference>
<feature type="compositionally biased region" description="Polar residues" evidence="1">
    <location>
        <begin position="19"/>
        <end position="37"/>
    </location>
</feature>
<dbReference type="AlphaFoldDB" id="A0AAD5WQP2"/>
<comment type="caution">
    <text evidence="2">The sequence shown here is derived from an EMBL/GenBank/DDBJ whole genome shotgun (WGS) entry which is preliminary data.</text>
</comment>
<reference evidence="2" key="1">
    <citation type="submission" date="2022-07" db="EMBL/GenBank/DDBJ databases">
        <title>Draft genome sequence of Zalerion maritima ATCC 34329, a (micro)plastics degrading marine fungus.</title>
        <authorList>
            <person name="Paco A."/>
            <person name="Goncalves M.F.M."/>
            <person name="Rocha-Santos T.A.P."/>
            <person name="Alves A."/>
        </authorList>
    </citation>
    <scope>NUCLEOTIDE SEQUENCE</scope>
    <source>
        <strain evidence="2">ATCC 34329</strain>
    </source>
</reference>
<organism evidence="2 3">
    <name type="scientific">Zalerion maritima</name>
    <dbReference type="NCBI Taxonomy" id="339359"/>
    <lineage>
        <taxon>Eukaryota</taxon>
        <taxon>Fungi</taxon>
        <taxon>Dikarya</taxon>
        <taxon>Ascomycota</taxon>
        <taxon>Pezizomycotina</taxon>
        <taxon>Sordariomycetes</taxon>
        <taxon>Lulworthiomycetidae</taxon>
        <taxon>Lulworthiales</taxon>
        <taxon>Lulworthiaceae</taxon>
        <taxon>Zalerion</taxon>
    </lineage>
</organism>
<sequence>MPDPQQHYSNSVINMPISTISSLTGPTTSSPANSGSRSVDPRNLSYDKTTIEEIIVRQLNEDIQAYKFDLDFCNQQMKASDITPQEMRTLQLRVLDLTHSMRHSQHRIEQLQFEMGNGGTGASASGGAGGGNPSSGGGGVGNTAPTSSASSLGKKALAYAHHGQATDAAFSTFPRPDGAVAIKRSASTTGVGYSSADPVKRARTSDIGTPSGGGRGGPRMSPGSRNSPANSAFFSAEDDDDEMQRTMLHGNNVLQRLGYWKCRLCTSQKYMANKNSRQPAAPCKWPLKDVAKMIAHFMELHTEHEPGERCMELGTALDRNRGPFQYWLTRSHSQDLGDGSAINDVIETLYAGQLPNMLRKLSRAAATFPGQQ</sequence>
<name>A0AAD5WQP2_9PEZI</name>
<evidence type="ECO:0000313" key="2">
    <source>
        <dbReference type="EMBL" id="KAJ2900093.1"/>
    </source>
</evidence>
<feature type="region of interest" description="Disordered" evidence="1">
    <location>
        <begin position="19"/>
        <end position="44"/>
    </location>
</feature>
<gene>
    <name evidence="2" type="ORF">MKZ38_002586</name>
</gene>
<accession>A0AAD5WQP2</accession>
<feature type="region of interest" description="Disordered" evidence="1">
    <location>
        <begin position="187"/>
        <end position="234"/>
    </location>
</feature>
<feature type="region of interest" description="Disordered" evidence="1">
    <location>
        <begin position="116"/>
        <end position="149"/>
    </location>
</feature>
<proteinExistence type="predicted"/>
<feature type="compositionally biased region" description="Low complexity" evidence="1">
    <location>
        <begin position="218"/>
        <end position="228"/>
    </location>
</feature>
<feature type="compositionally biased region" description="Gly residues" evidence="1">
    <location>
        <begin position="116"/>
        <end position="141"/>
    </location>
</feature>
<protein>
    <submittedName>
        <fullName evidence="2">Uncharacterized protein</fullName>
    </submittedName>
</protein>
<keyword evidence="3" id="KW-1185">Reference proteome</keyword>
<evidence type="ECO:0000313" key="3">
    <source>
        <dbReference type="Proteomes" id="UP001201980"/>
    </source>
</evidence>
<dbReference type="Proteomes" id="UP001201980">
    <property type="component" value="Unassembled WGS sequence"/>
</dbReference>
<evidence type="ECO:0000256" key="1">
    <source>
        <dbReference type="SAM" id="MobiDB-lite"/>
    </source>
</evidence>